<keyword evidence="3" id="KW-1185">Reference proteome</keyword>
<gene>
    <name evidence="2" type="ORF">AMECASPLE_030021</name>
</gene>
<accession>A0ABV0Z3T1</accession>
<keyword evidence="1" id="KW-0472">Membrane</keyword>
<proteinExistence type="predicted"/>
<evidence type="ECO:0000256" key="1">
    <source>
        <dbReference type="SAM" id="Phobius"/>
    </source>
</evidence>
<feature type="transmembrane region" description="Helical" evidence="1">
    <location>
        <begin position="15"/>
        <end position="36"/>
    </location>
</feature>
<keyword evidence="1" id="KW-1133">Transmembrane helix</keyword>
<evidence type="ECO:0000313" key="3">
    <source>
        <dbReference type="Proteomes" id="UP001469553"/>
    </source>
</evidence>
<organism evidence="2 3">
    <name type="scientific">Ameca splendens</name>
    <dbReference type="NCBI Taxonomy" id="208324"/>
    <lineage>
        <taxon>Eukaryota</taxon>
        <taxon>Metazoa</taxon>
        <taxon>Chordata</taxon>
        <taxon>Craniata</taxon>
        <taxon>Vertebrata</taxon>
        <taxon>Euteleostomi</taxon>
        <taxon>Actinopterygii</taxon>
        <taxon>Neopterygii</taxon>
        <taxon>Teleostei</taxon>
        <taxon>Neoteleostei</taxon>
        <taxon>Acanthomorphata</taxon>
        <taxon>Ovalentaria</taxon>
        <taxon>Atherinomorphae</taxon>
        <taxon>Cyprinodontiformes</taxon>
        <taxon>Goodeidae</taxon>
        <taxon>Ameca</taxon>
    </lineage>
</organism>
<keyword evidence="1" id="KW-0812">Transmembrane</keyword>
<comment type="caution">
    <text evidence="2">The sequence shown here is derived from an EMBL/GenBank/DDBJ whole genome shotgun (WGS) entry which is preliminary data.</text>
</comment>
<dbReference type="Proteomes" id="UP001469553">
    <property type="component" value="Unassembled WGS sequence"/>
</dbReference>
<sequence length="105" mass="12083">MCQHRDRNRPERDCPLHVCACISLPVPLLLISLMLWKKNDFFNAVSCSCFSLTYESCGDYLCVEWQVQSESEMVGPCVSQSNGKDDLSLLFILGWLQEEMLEQLF</sequence>
<protein>
    <submittedName>
        <fullName evidence="2">Uncharacterized protein</fullName>
    </submittedName>
</protein>
<reference evidence="2 3" key="1">
    <citation type="submission" date="2021-06" db="EMBL/GenBank/DDBJ databases">
        <authorList>
            <person name="Palmer J.M."/>
        </authorList>
    </citation>
    <scope>NUCLEOTIDE SEQUENCE [LARGE SCALE GENOMIC DNA]</scope>
    <source>
        <strain evidence="2 3">AS_MEX2019</strain>
        <tissue evidence="2">Muscle</tissue>
    </source>
</reference>
<name>A0ABV0Z3T1_9TELE</name>
<evidence type="ECO:0000313" key="2">
    <source>
        <dbReference type="EMBL" id="MEQ2300848.1"/>
    </source>
</evidence>
<dbReference type="EMBL" id="JAHRIP010050544">
    <property type="protein sequence ID" value="MEQ2300848.1"/>
    <property type="molecule type" value="Genomic_DNA"/>
</dbReference>